<evidence type="ECO:0000313" key="2">
    <source>
        <dbReference type="EMBL" id="AZH27010.1"/>
    </source>
</evidence>
<name>A0A3M0D275_9EURY</name>
<dbReference type="EMBL" id="REFS01000005">
    <property type="protein sequence ID" value="RMB13499.1"/>
    <property type="molecule type" value="Genomic_DNA"/>
</dbReference>
<evidence type="ECO:0000313" key="5">
    <source>
        <dbReference type="Proteomes" id="UP000282007"/>
    </source>
</evidence>
<keyword evidence="1" id="KW-1133">Transmembrane helix</keyword>
<dbReference type="RefSeq" id="WP_121921403.1">
    <property type="nucleotide sequence ID" value="NZ_CP034145.1"/>
</dbReference>
<reference evidence="3" key="3">
    <citation type="submission" date="2018-10" db="EMBL/GenBank/DDBJ databases">
        <authorList>
            <person name="Whitman W."/>
            <person name="Huntemann M."/>
            <person name="Clum A."/>
            <person name="Pillay M."/>
            <person name="Palaniappan K."/>
            <person name="Varghese N."/>
            <person name="Mikhailova N."/>
            <person name="Stamatis D."/>
            <person name="Reddy T."/>
            <person name="Daum C."/>
            <person name="Shapiro N."/>
            <person name="Ivanova N."/>
            <person name="Kyrpides N."/>
            <person name="Woyke T."/>
        </authorList>
    </citation>
    <scope>NUCLEOTIDE SEQUENCE</scope>
    <source>
        <strain evidence="3">CGMCC 1.10124</strain>
    </source>
</reference>
<protein>
    <submittedName>
        <fullName evidence="3">Uncharacterized protein</fullName>
    </submittedName>
</protein>
<dbReference type="AlphaFoldDB" id="A0A3M0D275"/>
<dbReference type="EMBL" id="CP034145">
    <property type="protein sequence ID" value="AZH27010.1"/>
    <property type="molecule type" value="Genomic_DNA"/>
</dbReference>
<keyword evidence="1" id="KW-0472">Membrane</keyword>
<dbReference type="GeneID" id="38473065"/>
<dbReference type="Proteomes" id="UP000282007">
    <property type="component" value="Chromosome"/>
</dbReference>
<keyword evidence="1" id="KW-0812">Transmembrane</keyword>
<sequence length="76" mass="7684">MGTHTFGDDLLPSVDSPLDAVDTLLTGGGVLGVLTYVVGLLVGNVEAATLGVWIGVACVLGTLTFRSVRGLVRSVA</sequence>
<dbReference type="Proteomes" id="UP000277326">
    <property type="component" value="Unassembled WGS sequence"/>
</dbReference>
<proteinExistence type="predicted"/>
<organism evidence="3 4">
    <name type="scientific">Haloplanus aerogenes</name>
    <dbReference type="NCBI Taxonomy" id="660522"/>
    <lineage>
        <taxon>Archaea</taxon>
        <taxon>Methanobacteriati</taxon>
        <taxon>Methanobacteriota</taxon>
        <taxon>Stenosarchaea group</taxon>
        <taxon>Halobacteria</taxon>
        <taxon>Halobacteriales</taxon>
        <taxon>Haloferacaceae</taxon>
        <taxon>Haloplanus</taxon>
    </lineage>
</organism>
<dbReference type="KEGG" id="haer:DU502_17225"/>
<reference evidence="2 5" key="2">
    <citation type="submission" date="2018-07" db="EMBL/GenBank/DDBJ databases">
        <title>Genome sequences of Haloplanus aerogenes JCM 16430T.</title>
        <authorList>
            <person name="Kim Y.B."/>
            <person name="Roh S.W."/>
        </authorList>
    </citation>
    <scope>NUCLEOTIDE SEQUENCE [LARGE SCALE GENOMIC DNA]</scope>
    <source>
        <strain evidence="2 5">JCM 16430</strain>
    </source>
</reference>
<feature type="transmembrane region" description="Helical" evidence="1">
    <location>
        <begin position="50"/>
        <end position="68"/>
    </location>
</feature>
<keyword evidence="5" id="KW-1185">Reference proteome</keyword>
<accession>A0A3M0D275</accession>
<feature type="transmembrane region" description="Helical" evidence="1">
    <location>
        <begin position="20"/>
        <end position="43"/>
    </location>
</feature>
<reference evidence="3 4" key="1">
    <citation type="journal article" date="2015" name="Stand. Genomic Sci.">
        <title>Genomic Encyclopedia of Bacterial and Archaeal Type Strains, Phase III: the genomes of soil and plant-associated and newly described type strains.</title>
        <authorList>
            <person name="Whitman W.B."/>
            <person name="Woyke T."/>
            <person name="Klenk H.P."/>
            <person name="Zhou Y."/>
            <person name="Lilburn T.G."/>
            <person name="Beck B.J."/>
            <person name="De Vos P."/>
            <person name="Vandamme P."/>
            <person name="Eisen J.A."/>
            <person name="Garrity G."/>
            <person name="Hugenholtz P."/>
            <person name="Kyrpides N.C."/>
        </authorList>
    </citation>
    <scope>NUCLEOTIDE SEQUENCE [LARGE SCALE GENOMIC DNA]</scope>
    <source>
        <strain evidence="3 4">CGMCC 1.10124</strain>
    </source>
</reference>
<gene>
    <name evidence="3" type="ORF">ATH50_2837</name>
    <name evidence="2" type="ORF">DU502_17225</name>
</gene>
<evidence type="ECO:0000313" key="3">
    <source>
        <dbReference type="EMBL" id="RMB13499.1"/>
    </source>
</evidence>
<evidence type="ECO:0000313" key="4">
    <source>
        <dbReference type="Proteomes" id="UP000277326"/>
    </source>
</evidence>
<evidence type="ECO:0000256" key="1">
    <source>
        <dbReference type="SAM" id="Phobius"/>
    </source>
</evidence>